<comment type="caution">
    <text evidence="3">The sequence shown here is derived from an EMBL/GenBank/DDBJ whole genome shotgun (WGS) entry which is preliminary data.</text>
</comment>
<feature type="region of interest" description="Disordered" evidence="1">
    <location>
        <begin position="73"/>
        <end position="92"/>
    </location>
</feature>
<protein>
    <recommendedName>
        <fullName evidence="2">N-acetyltransferase domain-containing protein</fullName>
    </recommendedName>
</protein>
<evidence type="ECO:0000256" key="1">
    <source>
        <dbReference type="SAM" id="MobiDB-lite"/>
    </source>
</evidence>
<dbReference type="OrthoDB" id="5343688at2759"/>
<evidence type="ECO:0000313" key="4">
    <source>
        <dbReference type="Proteomes" id="UP000887229"/>
    </source>
</evidence>
<feature type="domain" description="N-acetyltransferase" evidence="2">
    <location>
        <begin position="186"/>
        <end position="292"/>
    </location>
</feature>
<organism evidence="3 4">
    <name type="scientific">Emericellopsis atlantica</name>
    <dbReference type="NCBI Taxonomy" id="2614577"/>
    <lineage>
        <taxon>Eukaryota</taxon>
        <taxon>Fungi</taxon>
        <taxon>Dikarya</taxon>
        <taxon>Ascomycota</taxon>
        <taxon>Pezizomycotina</taxon>
        <taxon>Sordariomycetes</taxon>
        <taxon>Hypocreomycetidae</taxon>
        <taxon>Hypocreales</taxon>
        <taxon>Bionectriaceae</taxon>
        <taxon>Emericellopsis</taxon>
    </lineage>
</organism>
<dbReference type="RefSeq" id="XP_046122874.1">
    <property type="nucleotide sequence ID" value="XM_046264454.1"/>
</dbReference>
<reference evidence="3" key="1">
    <citation type="journal article" date="2021" name="IMA Fungus">
        <title>Genomic characterization of three marine fungi, including Emericellopsis atlantica sp. nov. with signatures of a generalist lifestyle and marine biomass degradation.</title>
        <authorList>
            <person name="Hagestad O.C."/>
            <person name="Hou L."/>
            <person name="Andersen J.H."/>
            <person name="Hansen E.H."/>
            <person name="Altermark B."/>
            <person name="Li C."/>
            <person name="Kuhnert E."/>
            <person name="Cox R.J."/>
            <person name="Crous P.W."/>
            <person name="Spatafora J.W."/>
            <person name="Lail K."/>
            <person name="Amirebrahimi M."/>
            <person name="Lipzen A."/>
            <person name="Pangilinan J."/>
            <person name="Andreopoulos W."/>
            <person name="Hayes R.D."/>
            <person name="Ng V."/>
            <person name="Grigoriev I.V."/>
            <person name="Jackson S.A."/>
            <person name="Sutton T.D.S."/>
            <person name="Dobson A.D.W."/>
            <person name="Rama T."/>
        </authorList>
    </citation>
    <scope>NUCLEOTIDE SEQUENCE</scope>
    <source>
        <strain evidence="3">TS7</strain>
    </source>
</reference>
<evidence type="ECO:0000259" key="2">
    <source>
        <dbReference type="Pfam" id="PF00583"/>
    </source>
</evidence>
<dbReference type="Proteomes" id="UP000887229">
    <property type="component" value="Unassembled WGS sequence"/>
</dbReference>
<sequence>MEFDAHNFGVRELDLSACHVNTFSDTINAVPGLKTSAAFFTFLRANLVLSPSAMSSCANTPILDAAVPMQPSLSFQPTSPSPLAANPPLTPDDDIPPLSLEPLDTAAEKAEGLKLVADSVAQMQQRAAKNAIKHPLSLAGMSLTAAVAYQATGKDVGLGLVLSCGIIMSYFMAVRWMSSRYVTQAENLRYDWLRNPETGAEDIVFGAKCEDTLVGALVLRLQPCYTFPSNNGRRKKSGSVTLKGGRGIIRAWTTDLKYRGTGVGKDLLFEAVRFTKEKCGRDAEVGFAQEHANSLMVMPRVFNGGFRKDEVRAARALEEALAEWDICKRKR</sequence>
<dbReference type="Pfam" id="PF00583">
    <property type="entry name" value="Acetyltransf_1"/>
    <property type="match status" value="1"/>
</dbReference>
<dbReference type="InterPro" id="IPR016181">
    <property type="entry name" value="Acyl_CoA_acyltransferase"/>
</dbReference>
<dbReference type="GeneID" id="70295357"/>
<dbReference type="InterPro" id="IPR000182">
    <property type="entry name" value="GNAT_dom"/>
</dbReference>
<keyword evidence="4" id="KW-1185">Reference proteome</keyword>
<gene>
    <name evidence="3" type="ORF">F5Z01DRAFT_669685</name>
</gene>
<name>A0A9P7ZWT1_9HYPO</name>
<dbReference type="SUPFAM" id="SSF55729">
    <property type="entry name" value="Acyl-CoA N-acyltransferases (Nat)"/>
    <property type="match status" value="1"/>
</dbReference>
<evidence type="ECO:0000313" key="3">
    <source>
        <dbReference type="EMBL" id="KAG9258950.1"/>
    </source>
</evidence>
<dbReference type="EMBL" id="MU251242">
    <property type="protein sequence ID" value="KAG9258950.1"/>
    <property type="molecule type" value="Genomic_DNA"/>
</dbReference>
<dbReference type="AlphaFoldDB" id="A0A9P7ZWT1"/>
<dbReference type="GO" id="GO:0016747">
    <property type="term" value="F:acyltransferase activity, transferring groups other than amino-acyl groups"/>
    <property type="evidence" value="ECO:0007669"/>
    <property type="project" value="InterPro"/>
</dbReference>
<proteinExistence type="predicted"/>
<accession>A0A9P7ZWT1</accession>
<dbReference type="Gene3D" id="3.40.630.30">
    <property type="match status" value="1"/>
</dbReference>